<dbReference type="InterPro" id="IPR000073">
    <property type="entry name" value="AB_hydrolase_1"/>
</dbReference>
<gene>
    <name evidence="2" type="ORF">CIT37_01650</name>
</gene>
<dbReference type="Pfam" id="PF00561">
    <property type="entry name" value="Abhydrolase_1"/>
    <property type="match status" value="1"/>
</dbReference>
<dbReference type="EMBL" id="CP029425">
    <property type="protein sequence ID" value="AWL91151.1"/>
    <property type="molecule type" value="Genomic_DNA"/>
</dbReference>
<feature type="domain" description="AB hydrolase-1" evidence="1">
    <location>
        <begin position="34"/>
        <end position="282"/>
    </location>
</feature>
<accession>A0A2U8P0F5</accession>
<dbReference type="Proteomes" id="UP000215703">
    <property type="component" value="Chromosome"/>
</dbReference>
<evidence type="ECO:0000259" key="1">
    <source>
        <dbReference type="Pfam" id="PF00561"/>
    </source>
</evidence>
<dbReference type="GO" id="GO:0016787">
    <property type="term" value="F:hydrolase activity"/>
    <property type="evidence" value="ECO:0007669"/>
    <property type="project" value="UniProtKB-KW"/>
</dbReference>
<reference evidence="2 3" key="2">
    <citation type="journal article" date="2017" name="Syst. Appl. Microbiol.">
        <title>Soybeans inoculated with root zone soils of Canadian native legumes harbour diverse and novel Bradyrhizobium spp. that possess agricultural potential.</title>
        <authorList>
            <person name="Bromfield E.S.P."/>
            <person name="Cloutier S."/>
            <person name="Tambong J.T."/>
            <person name="Tran Thi T.V."/>
        </authorList>
    </citation>
    <scope>NUCLEOTIDE SEQUENCE [LARGE SCALE GENOMIC DNA]</scope>
    <source>
        <strain evidence="2 3">OO99</strain>
    </source>
</reference>
<dbReference type="Gene3D" id="3.40.50.1820">
    <property type="entry name" value="alpha/beta hydrolase"/>
    <property type="match status" value="1"/>
</dbReference>
<evidence type="ECO:0000313" key="3">
    <source>
        <dbReference type="Proteomes" id="UP000215703"/>
    </source>
</evidence>
<dbReference type="AlphaFoldDB" id="A0A2U8P0F5"/>
<dbReference type="InterPro" id="IPR050471">
    <property type="entry name" value="AB_hydrolase"/>
</dbReference>
<dbReference type="InterPro" id="IPR029058">
    <property type="entry name" value="AB_hydrolase_fold"/>
</dbReference>
<name>A0A2U8P0F5_9BRAD</name>
<proteinExistence type="predicted"/>
<dbReference type="PANTHER" id="PTHR43433:SF1">
    <property type="entry name" value="BLL5160 PROTEIN"/>
    <property type="match status" value="1"/>
</dbReference>
<sequence>MIANPDALPLAGPAPVSVRTSRGTVQCAIAGEGPAIMAIHGGMGGHDQSWLLARALAATLRDKRVVAVSRPGYLGSRLELGASPDDQADVYGALLDALGISTVAVVAVSAGGPSALQFAARHPSRCRSLVLVSACTGKLQTPPEITARLRMMRHLARLPGLPRILKWRSERNPQAAARRAIPDDAMRERTLGHPEAGPLFRALQSTVFEHLHARLPGTVNDIAQFAALGELPEGSISAPALIVHGRADNVVPFSHAENVCRAIPQAKLLALPDGGHVALFTHLNVVRKEAEPFLDAHERASLHPHRIEDPHEDDIAQT</sequence>
<reference evidence="2 3" key="1">
    <citation type="journal article" date="2014" name="Int. J. Syst. Evol. Microbiol.">
        <title>Bradyrhizobium ottawaense sp. nov., a symbiotic nitrogen fixing bacterium from root nodules of soybeans in Canada.</title>
        <authorList>
            <person name="Yu X."/>
            <person name="Cloutier S."/>
            <person name="Tambong J.T."/>
            <person name="Bromfield E.S."/>
        </authorList>
    </citation>
    <scope>NUCLEOTIDE SEQUENCE [LARGE SCALE GENOMIC DNA]</scope>
    <source>
        <strain evidence="2 3">OO99</strain>
    </source>
</reference>
<dbReference type="KEGG" id="bot:CIT37_01650"/>
<protein>
    <submittedName>
        <fullName evidence="2">Alpha/beta hydrolase</fullName>
    </submittedName>
</protein>
<dbReference type="PANTHER" id="PTHR43433">
    <property type="entry name" value="HYDROLASE, ALPHA/BETA FOLD FAMILY PROTEIN"/>
    <property type="match status" value="1"/>
</dbReference>
<dbReference type="SUPFAM" id="SSF53474">
    <property type="entry name" value="alpha/beta-Hydrolases"/>
    <property type="match status" value="1"/>
</dbReference>
<organism evidence="2 3">
    <name type="scientific">Bradyrhizobium ottawaense</name>
    <dbReference type="NCBI Taxonomy" id="931866"/>
    <lineage>
        <taxon>Bacteria</taxon>
        <taxon>Pseudomonadati</taxon>
        <taxon>Pseudomonadota</taxon>
        <taxon>Alphaproteobacteria</taxon>
        <taxon>Hyphomicrobiales</taxon>
        <taxon>Nitrobacteraceae</taxon>
        <taxon>Bradyrhizobium</taxon>
    </lineage>
</organism>
<evidence type="ECO:0000313" key="2">
    <source>
        <dbReference type="EMBL" id="AWL91151.1"/>
    </source>
</evidence>
<keyword evidence="2" id="KW-0378">Hydrolase</keyword>